<protein>
    <recommendedName>
        <fullName evidence="1">DUF4218 domain-containing protein</fullName>
    </recommendedName>
</protein>
<reference evidence="2 3" key="1">
    <citation type="journal article" date="2021" name="bioRxiv">
        <title>Chromosome-scale and haplotype-resolved genome assembly of a tetraploid potato cultivar.</title>
        <authorList>
            <person name="Sun H."/>
            <person name="Jiao W.-B."/>
            <person name="Krause K."/>
            <person name="Campoy J.A."/>
            <person name="Goel M."/>
            <person name="Folz-Donahue K."/>
            <person name="Kukat C."/>
            <person name="Huettel B."/>
            <person name="Schneeberger K."/>
        </authorList>
    </citation>
    <scope>NUCLEOTIDE SEQUENCE [LARGE SCALE GENOMIC DNA]</scope>
    <source>
        <strain evidence="2">SolTubOtavaFocal</strain>
        <tissue evidence="2">Leaves</tissue>
    </source>
</reference>
<feature type="domain" description="DUF4218" evidence="1">
    <location>
        <begin position="16"/>
        <end position="128"/>
    </location>
</feature>
<comment type="caution">
    <text evidence="2">The sequence shown here is derived from an EMBL/GenBank/DDBJ whole genome shotgun (WGS) entry which is preliminary data.</text>
</comment>
<evidence type="ECO:0000313" key="3">
    <source>
        <dbReference type="Proteomes" id="UP000826656"/>
    </source>
</evidence>
<evidence type="ECO:0000313" key="2">
    <source>
        <dbReference type="EMBL" id="KAH0781696.1"/>
    </source>
</evidence>
<dbReference type="InterPro" id="IPR025452">
    <property type="entry name" value="DUF4218"/>
</dbReference>
<keyword evidence="3" id="KW-1185">Reference proteome</keyword>
<dbReference type="Proteomes" id="UP000826656">
    <property type="component" value="Unassembled WGS sequence"/>
</dbReference>
<evidence type="ECO:0000259" key="1">
    <source>
        <dbReference type="Pfam" id="PF13960"/>
    </source>
</evidence>
<gene>
    <name evidence="2" type="ORF">KY290_001294</name>
</gene>
<dbReference type="Pfam" id="PF13960">
    <property type="entry name" value="DUF4218"/>
    <property type="match status" value="1"/>
</dbReference>
<accession>A0ABQ7WN46</accession>
<dbReference type="PANTHER" id="PTHR48258:SF12">
    <property type="entry name" value="TRANSPOSON PROTEIN, CACTA, EN_SPM SUB-CLASS"/>
    <property type="match status" value="1"/>
</dbReference>
<organism evidence="2 3">
    <name type="scientific">Solanum tuberosum</name>
    <name type="common">Potato</name>
    <dbReference type="NCBI Taxonomy" id="4113"/>
    <lineage>
        <taxon>Eukaryota</taxon>
        <taxon>Viridiplantae</taxon>
        <taxon>Streptophyta</taxon>
        <taxon>Embryophyta</taxon>
        <taxon>Tracheophyta</taxon>
        <taxon>Spermatophyta</taxon>
        <taxon>Magnoliopsida</taxon>
        <taxon>eudicotyledons</taxon>
        <taxon>Gunneridae</taxon>
        <taxon>Pentapetalae</taxon>
        <taxon>asterids</taxon>
        <taxon>lamiids</taxon>
        <taxon>Solanales</taxon>
        <taxon>Solanaceae</taxon>
        <taxon>Solanoideae</taxon>
        <taxon>Solaneae</taxon>
        <taxon>Solanum</taxon>
    </lineage>
</organism>
<name>A0ABQ7WN46_SOLTU</name>
<dbReference type="PANTHER" id="PTHR48258">
    <property type="entry name" value="DUF4218 DOMAIN-CONTAINING PROTEIN-RELATED"/>
    <property type="match status" value="1"/>
</dbReference>
<dbReference type="EMBL" id="JAIVGD010000001">
    <property type="protein sequence ID" value="KAH0781696.1"/>
    <property type="molecule type" value="Genomic_DNA"/>
</dbReference>
<proteinExistence type="predicted"/>
<sequence>MGIRHDLRLKDYGSTLSRKTLNPSELDILQERFIITLCHLEILFPQSFVTVMVHLSVHLVEEAKLGGPVHYRNMYPMERELGYCKPYVWNKSQPEGCIAEVHIVEETLTFCSWYIEDIETRFNRPRRVRDEPTDMPSGISSLFPQLGKPVSASENFPLNYMQKLQAHRCVLLDCAIVTQFVDVDGNLRQAELPYYGKLEDIIEINYNGRFKFVLFKYLFILVNVKNMILTPKHLKHIVNKGWSVVVNLQPRDIYDMGEVMEEEVYENEPYQEQELDQFFADSDEYVQLATDYIIDDIVEENVATNLATYAMFD</sequence>